<evidence type="ECO:0000259" key="1">
    <source>
        <dbReference type="Pfam" id="PF07561"/>
    </source>
</evidence>
<organism evidence="2 3">
    <name type="scientific">Clostridium fessum</name>
    <dbReference type="NCBI Taxonomy" id="2126740"/>
    <lineage>
        <taxon>Bacteria</taxon>
        <taxon>Bacillati</taxon>
        <taxon>Bacillota</taxon>
        <taxon>Clostridia</taxon>
        <taxon>Eubacteriales</taxon>
        <taxon>Clostridiaceae</taxon>
        <taxon>Clostridium</taxon>
    </lineage>
</organism>
<proteinExistence type="predicted"/>
<protein>
    <submittedName>
        <fullName evidence="2">DUF1540 domain-containing protein</fullName>
    </submittedName>
</protein>
<sequence length="104" mass="11422">MTKLDCSVTGCMHNAENCCCKNTILVEGKTAQDKCDTCCGSFDEKKGGTFRNLFKTPESRLEVECEATNCVYNTDRRCSAEHIGITGGNATVSMQTECSSFQKR</sequence>
<dbReference type="EMBL" id="PYLO01000001">
    <property type="protein sequence ID" value="PST38850.1"/>
    <property type="molecule type" value="Genomic_DNA"/>
</dbReference>
<comment type="caution">
    <text evidence="2">The sequence shown here is derived from an EMBL/GenBank/DDBJ whole genome shotgun (WGS) entry which is preliminary data.</text>
</comment>
<dbReference type="InterPro" id="IPR011437">
    <property type="entry name" value="DUF1540"/>
</dbReference>
<dbReference type="Pfam" id="PF07561">
    <property type="entry name" value="DUF1540"/>
    <property type="match status" value="2"/>
</dbReference>
<accession>A0A2T3FUB7</accession>
<reference evidence="2 3" key="1">
    <citation type="submission" date="2018-03" db="EMBL/GenBank/DDBJ databases">
        <title>Lachnoclostridium SNUG30386 gen.nov., sp.nov., isolated from human faeces.</title>
        <authorList>
            <person name="Seo B."/>
            <person name="Jeon K."/>
            <person name="Ko G."/>
        </authorList>
    </citation>
    <scope>NUCLEOTIDE SEQUENCE [LARGE SCALE GENOMIC DNA]</scope>
    <source>
        <strain evidence="2 3">SNUG30386</strain>
    </source>
</reference>
<feature type="domain" description="DUF1540" evidence="1">
    <location>
        <begin position="63"/>
        <end position="101"/>
    </location>
</feature>
<evidence type="ECO:0000313" key="2">
    <source>
        <dbReference type="EMBL" id="PST38850.1"/>
    </source>
</evidence>
<name>A0A2T3FUB7_9CLOT</name>
<feature type="domain" description="DUF1540" evidence="1">
    <location>
        <begin position="5"/>
        <end position="42"/>
    </location>
</feature>
<dbReference type="AlphaFoldDB" id="A0A2T3FUB7"/>
<dbReference type="RefSeq" id="WP_107000017.1">
    <property type="nucleotide sequence ID" value="NZ_CAUWBW010000010.1"/>
</dbReference>
<dbReference type="Proteomes" id="UP000241048">
    <property type="component" value="Unassembled WGS sequence"/>
</dbReference>
<gene>
    <name evidence="2" type="ORF">C7U56_02615</name>
</gene>
<dbReference type="GeneID" id="79841551"/>
<evidence type="ECO:0000313" key="3">
    <source>
        <dbReference type="Proteomes" id="UP000241048"/>
    </source>
</evidence>
<keyword evidence="3" id="KW-1185">Reference proteome</keyword>